<evidence type="ECO:0000256" key="5">
    <source>
        <dbReference type="ARBA" id="ARBA00023136"/>
    </source>
</evidence>
<dbReference type="PANTHER" id="PTHR30250:SF11">
    <property type="entry name" value="O-ANTIGEN TRANSPORTER-RELATED"/>
    <property type="match status" value="1"/>
</dbReference>
<sequence>MRFLISLSDQILGALLTFIVNLWMAREGGPDAYGVYALWLAVAWISGAAQSTLVTSHLAGLNASDQEERETAERFFLTIHILFVFAAAAITAGASAILLHRNSPFHASSAVFFVPFFLIYQYTRALFFAHHRPDCATALTASTLFLFIGMASVCSFYGYAPTPDIGLALAGTSYGIVALIWLVGFTKGRRPLVQWQAIRPHLHYLRSSGWILLGAGSSELTNRLFSFVTAGRYGANSLAMLSATQVAIRPAWMLSAAWSSVSQPQLARLWRDHNHRRFLAVLGAGLLFPLLGSLLWTGGVELGWPEISRLLYKGRYERNGHLILLWGCNVVLGGLSAVGGTAMLAMKRYRSLAITDVLAALTTCACMAALSRNADYSLIIVGTLAGQAVQCLSMALYLKGALHDTSHAEQASPPSSTSENGAPQSGRISVRPTTQR</sequence>
<feature type="transmembrane region" description="Helical" evidence="7">
    <location>
        <begin position="376"/>
        <end position="398"/>
    </location>
</feature>
<evidence type="ECO:0000256" key="4">
    <source>
        <dbReference type="ARBA" id="ARBA00022989"/>
    </source>
</evidence>
<feature type="transmembrane region" description="Helical" evidence="7">
    <location>
        <begin position="135"/>
        <end position="159"/>
    </location>
</feature>
<keyword evidence="4 7" id="KW-1133">Transmembrane helix</keyword>
<feature type="transmembrane region" description="Helical" evidence="7">
    <location>
        <begin position="7"/>
        <end position="24"/>
    </location>
</feature>
<feature type="region of interest" description="Disordered" evidence="6">
    <location>
        <begin position="407"/>
        <end position="436"/>
    </location>
</feature>
<keyword evidence="3 7" id="KW-0812">Transmembrane</keyword>
<evidence type="ECO:0000313" key="8">
    <source>
        <dbReference type="EMBL" id="MBB2198181.1"/>
    </source>
</evidence>
<feature type="transmembrane region" description="Helical" evidence="7">
    <location>
        <begin position="165"/>
        <end position="185"/>
    </location>
</feature>
<dbReference type="AlphaFoldDB" id="A0A7W4K0L1"/>
<feature type="transmembrane region" description="Helical" evidence="7">
    <location>
        <begin position="105"/>
        <end position="123"/>
    </location>
</feature>
<comment type="subcellular location">
    <subcellularLocation>
        <location evidence="1">Cell membrane</location>
        <topology evidence="1">Multi-pass membrane protein</topology>
    </subcellularLocation>
</comment>
<feature type="transmembrane region" description="Helical" evidence="7">
    <location>
        <begin position="75"/>
        <end position="99"/>
    </location>
</feature>
<feature type="transmembrane region" description="Helical" evidence="7">
    <location>
        <begin position="320"/>
        <end position="345"/>
    </location>
</feature>
<feature type="transmembrane region" description="Helical" evidence="7">
    <location>
        <begin position="352"/>
        <end position="370"/>
    </location>
</feature>
<evidence type="ECO:0008006" key="10">
    <source>
        <dbReference type="Google" id="ProtNLM"/>
    </source>
</evidence>
<evidence type="ECO:0000313" key="9">
    <source>
        <dbReference type="Proteomes" id="UP000530320"/>
    </source>
</evidence>
<keyword evidence="5 7" id="KW-0472">Membrane</keyword>
<feature type="compositionally biased region" description="Polar residues" evidence="6">
    <location>
        <begin position="408"/>
        <end position="436"/>
    </location>
</feature>
<evidence type="ECO:0000256" key="2">
    <source>
        <dbReference type="ARBA" id="ARBA00022475"/>
    </source>
</evidence>
<proteinExistence type="predicted"/>
<evidence type="ECO:0000256" key="1">
    <source>
        <dbReference type="ARBA" id="ARBA00004651"/>
    </source>
</evidence>
<dbReference type="InterPro" id="IPR050833">
    <property type="entry name" value="Poly_Biosynth_Transport"/>
</dbReference>
<evidence type="ECO:0000256" key="7">
    <source>
        <dbReference type="SAM" id="Phobius"/>
    </source>
</evidence>
<dbReference type="Proteomes" id="UP000530320">
    <property type="component" value="Unassembled WGS sequence"/>
</dbReference>
<comment type="caution">
    <text evidence="8">The sequence shown here is derived from an EMBL/GenBank/DDBJ whole genome shotgun (WGS) entry which is preliminary data.</text>
</comment>
<accession>A0A7W4K0L1</accession>
<protein>
    <recommendedName>
        <fullName evidence="10">Polysaccharide biosynthesis protein</fullName>
    </recommendedName>
</protein>
<dbReference type="GO" id="GO:0005886">
    <property type="term" value="C:plasma membrane"/>
    <property type="evidence" value="ECO:0007669"/>
    <property type="project" value="UniProtKB-SubCell"/>
</dbReference>
<keyword evidence="2" id="KW-1003">Cell membrane</keyword>
<name>A0A7W4K0L1_9PROT</name>
<gene>
    <name evidence="8" type="ORF">HLH44_12080</name>
</gene>
<feature type="transmembrane region" description="Helical" evidence="7">
    <location>
        <begin position="36"/>
        <end position="54"/>
    </location>
</feature>
<dbReference type="PANTHER" id="PTHR30250">
    <property type="entry name" value="PST FAMILY PREDICTED COLANIC ACID TRANSPORTER"/>
    <property type="match status" value="1"/>
</dbReference>
<evidence type="ECO:0000256" key="6">
    <source>
        <dbReference type="SAM" id="MobiDB-lite"/>
    </source>
</evidence>
<reference evidence="8 9" key="1">
    <citation type="submission" date="2020-04" db="EMBL/GenBank/DDBJ databases">
        <title>Description of novel Gluconacetobacter.</title>
        <authorList>
            <person name="Sombolestani A."/>
        </authorList>
    </citation>
    <scope>NUCLEOTIDE SEQUENCE [LARGE SCALE GENOMIC DNA]</scope>
    <source>
        <strain evidence="8 9">LMG 22058</strain>
    </source>
</reference>
<dbReference type="EMBL" id="JABEQP010000007">
    <property type="protein sequence ID" value="MBB2198181.1"/>
    <property type="molecule type" value="Genomic_DNA"/>
</dbReference>
<dbReference type="RefSeq" id="WP_183009428.1">
    <property type="nucleotide sequence ID" value="NZ_JABEQP010000007.1"/>
</dbReference>
<organism evidence="8 9">
    <name type="scientific">Gluconacetobacter dulcium</name>
    <dbReference type="NCBI Taxonomy" id="2729096"/>
    <lineage>
        <taxon>Bacteria</taxon>
        <taxon>Pseudomonadati</taxon>
        <taxon>Pseudomonadota</taxon>
        <taxon>Alphaproteobacteria</taxon>
        <taxon>Acetobacterales</taxon>
        <taxon>Acetobacteraceae</taxon>
        <taxon>Gluconacetobacter</taxon>
    </lineage>
</organism>
<feature type="transmembrane region" description="Helical" evidence="7">
    <location>
        <begin position="278"/>
        <end position="300"/>
    </location>
</feature>
<evidence type="ECO:0000256" key="3">
    <source>
        <dbReference type="ARBA" id="ARBA00022692"/>
    </source>
</evidence>